<feature type="transmembrane region" description="Helical" evidence="1">
    <location>
        <begin position="35"/>
        <end position="51"/>
    </location>
</feature>
<feature type="transmembrane region" description="Helical" evidence="1">
    <location>
        <begin position="6"/>
        <end position="23"/>
    </location>
</feature>
<comment type="caution">
    <text evidence="2">The sequence shown here is derived from an EMBL/GenBank/DDBJ whole genome shotgun (WGS) entry which is preliminary data.</text>
</comment>
<sequence length="147" mass="15766">MFDTLYSQVAAAIGVIIVAFALLRGDETERIGGSVYAIGSLASLLIQNDTALYGPQWGLMIVDAGLLAAYAALAWKSRRSWPVWAAALQSLIVMTHVLTLVDLRPPIMAFYAVINLSNYGVLLALALGVAHAWRAERAAARAPSVIR</sequence>
<keyword evidence="1" id="KW-1133">Transmembrane helix</keyword>
<evidence type="ECO:0000313" key="2">
    <source>
        <dbReference type="EMBL" id="NJC41875.1"/>
    </source>
</evidence>
<dbReference type="Proteomes" id="UP000587415">
    <property type="component" value="Unassembled WGS sequence"/>
</dbReference>
<keyword evidence="3" id="KW-1185">Reference proteome</keyword>
<reference evidence="2 3" key="1">
    <citation type="submission" date="2020-03" db="EMBL/GenBank/DDBJ databases">
        <title>Genomic Encyclopedia of Type Strains, Phase IV (KMG-IV): sequencing the most valuable type-strain genomes for metagenomic binning, comparative biology and taxonomic classification.</title>
        <authorList>
            <person name="Goeker M."/>
        </authorList>
    </citation>
    <scope>NUCLEOTIDE SEQUENCE [LARGE SCALE GENOMIC DNA]</scope>
    <source>
        <strain evidence="2 3">DSM 4736</strain>
    </source>
</reference>
<dbReference type="AlphaFoldDB" id="A0A7X5YNM9"/>
<gene>
    <name evidence="2" type="ORF">GGQ87_002170</name>
</gene>
<evidence type="ECO:0000313" key="3">
    <source>
        <dbReference type="Proteomes" id="UP000587415"/>
    </source>
</evidence>
<dbReference type="EMBL" id="JAATJM010000002">
    <property type="protein sequence ID" value="NJC41875.1"/>
    <property type="molecule type" value="Genomic_DNA"/>
</dbReference>
<protein>
    <submittedName>
        <fullName evidence="2">Uncharacterized protein</fullName>
    </submittedName>
</protein>
<accession>A0A7X5YNM9</accession>
<dbReference type="RefSeq" id="WP_168047677.1">
    <property type="nucleotide sequence ID" value="NZ_JAATJM010000002.1"/>
</dbReference>
<keyword evidence="1" id="KW-0472">Membrane</keyword>
<name>A0A7X5YNM9_9CAUL</name>
<feature type="transmembrane region" description="Helical" evidence="1">
    <location>
        <begin position="82"/>
        <end position="101"/>
    </location>
</feature>
<feature type="transmembrane region" description="Helical" evidence="1">
    <location>
        <begin position="107"/>
        <end position="133"/>
    </location>
</feature>
<evidence type="ECO:0000256" key="1">
    <source>
        <dbReference type="SAM" id="Phobius"/>
    </source>
</evidence>
<organism evidence="2 3">
    <name type="scientific">Brevundimonas alba</name>
    <dbReference type="NCBI Taxonomy" id="74314"/>
    <lineage>
        <taxon>Bacteria</taxon>
        <taxon>Pseudomonadati</taxon>
        <taxon>Pseudomonadota</taxon>
        <taxon>Alphaproteobacteria</taxon>
        <taxon>Caulobacterales</taxon>
        <taxon>Caulobacteraceae</taxon>
        <taxon>Brevundimonas</taxon>
    </lineage>
</organism>
<keyword evidence="1" id="KW-0812">Transmembrane</keyword>
<proteinExistence type="predicted"/>
<feature type="transmembrane region" description="Helical" evidence="1">
    <location>
        <begin position="57"/>
        <end position="75"/>
    </location>
</feature>